<dbReference type="EMBL" id="NCKV01002623">
    <property type="protein sequence ID" value="RWS26594.1"/>
    <property type="molecule type" value="Genomic_DNA"/>
</dbReference>
<gene>
    <name evidence="2" type="ORF">B4U80_08047</name>
</gene>
<dbReference type="Pfam" id="PF03645">
    <property type="entry name" value="Tctex-1"/>
    <property type="match status" value="1"/>
</dbReference>
<keyword evidence="3" id="KW-1185">Reference proteome</keyword>
<dbReference type="PANTHER" id="PTHR21255">
    <property type="entry name" value="T-COMPLEX-ASSOCIATED-TESTIS-EXPRESSED 1/ DYNEIN LIGHT CHAIN"/>
    <property type="match status" value="1"/>
</dbReference>
<dbReference type="CDD" id="cd21455">
    <property type="entry name" value="DLC-like_DYNLT1_DYNLT3"/>
    <property type="match status" value="1"/>
</dbReference>
<accession>A0A443SGD9</accession>
<dbReference type="AlphaFoldDB" id="A0A443SGD9"/>
<dbReference type="InterPro" id="IPR038586">
    <property type="entry name" value="Tctex-1-like_sf"/>
</dbReference>
<comment type="similarity">
    <text evidence="1">Belongs to the dynein light chain Tctex-type family.</text>
</comment>
<dbReference type="GO" id="GO:0045505">
    <property type="term" value="F:dynein intermediate chain binding"/>
    <property type="evidence" value="ECO:0007669"/>
    <property type="project" value="TreeGrafter"/>
</dbReference>
<evidence type="ECO:0000313" key="2">
    <source>
        <dbReference type="EMBL" id="RWS26594.1"/>
    </source>
</evidence>
<proteinExistence type="inferred from homology"/>
<dbReference type="GO" id="GO:0005868">
    <property type="term" value="C:cytoplasmic dynein complex"/>
    <property type="evidence" value="ECO:0007669"/>
    <property type="project" value="TreeGrafter"/>
</dbReference>
<dbReference type="Gene3D" id="3.30.1140.40">
    <property type="entry name" value="Tctex-1"/>
    <property type="match status" value="1"/>
</dbReference>
<dbReference type="OrthoDB" id="10059120at2759"/>
<evidence type="ECO:0000256" key="1">
    <source>
        <dbReference type="ARBA" id="ARBA00005361"/>
    </source>
</evidence>
<dbReference type="PANTHER" id="PTHR21255:SF4">
    <property type="entry name" value="DYNEIN LIGHT CHAIN TCTEX-TYPE"/>
    <property type="match status" value="1"/>
</dbReference>
<dbReference type="Proteomes" id="UP000288716">
    <property type="component" value="Unassembled WGS sequence"/>
</dbReference>
<evidence type="ECO:0000313" key="3">
    <source>
        <dbReference type="Proteomes" id="UP000288716"/>
    </source>
</evidence>
<name>A0A443SGD9_9ACAR</name>
<dbReference type="GO" id="GO:0007018">
    <property type="term" value="P:microtubule-based movement"/>
    <property type="evidence" value="ECO:0007669"/>
    <property type="project" value="TreeGrafter"/>
</dbReference>
<sequence length="113" mass="12484">MEISEESSTVTLNTDDLQKYAKEAIEGVLGSNSYQHTKVNQWSNAVSEQLIAQLTKTSKAFKYIVTCVIVQKTGAGVNTSTSCFWDSTTDTSCIVRWENKSLHCIVQVFALAI</sequence>
<reference evidence="2 3" key="1">
    <citation type="journal article" date="2018" name="Gigascience">
        <title>Genomes of trombidid mites reveal novel predicted allergens and laterally-transferred genes associated with secondary metabolism.</title>
        <authorList>
            <person name="Dong X."/>
            <person name="Chaisiri K."/>
            <person name="Xia D."/>
            <person name="Armstrong S.D."/>
            <person name="Fang Y."/>
            <person name="Donnelly M.J."/>
            <person name="Kadowaki T."/>
            <person name="McGarry J.W."/>
            <person name="Darby A.C."/>
            <person name="Makepeace B.L."/>
        </authorList>
    </citation>
    <scope>NUCLEOTIDE SEQUENCE [LARGE SCALE GENOMIC DNA]</scope>
    <source>
        <strain evidence="2">UoL-UT</strain>
    </source>
</reference>
<evidence type="ECO:0008006" key="4">
    <source>
        <dbReference type="Google" id="ProtNLM"/>
    </source>
</evidence>
<organism evidence="2 3">
    <name type="scientific">Leptotrombidium deliense</name>
    <dbReference type="NCBI Taxonomy" id="299467"/>
    <lineage>
        <taxon>Eukaryota</taxon>
        <taxon>Metazoa</taxon>
        <taxon>Ecdysozoa</taxon>
        <taxon>Arthropoda</taxon>
        <taxon>Chelicerata</taxon>
        <taxon>Arachnida</taxon>
        <taxon>Acari</taxon>
        <taxon>Acariformes</taxon>
        <taxon>Trombidiformes</taxon>
        <taxon>Prostigmata</taxon>
        <taxon>Anystina</taxon>
        <taxon>Parasitengona</taxon>
        <taxon>Trombiculoidea</taxon>
        <taxon>Trombiculidae</taxon>
        <taxon>Leptotrombidium</taxon>
    </lineage>
</organism>
<dbReference type="InterPro" id="IPR005334">
    <property type="entry name" value="Tctex-1-like"/>
</dbReference>
<dbReference type="STRING" id="299467.A0A443SGD9"/>
<comment type="caution">
    <text evidence="2">The sequence shown here is derived from an EMBL/GenBank/DDBJ whole genome shotgun (WGS) entry which is preliminary data.</text>
</comment>
<protein>
    <recommendedName>
        <fullName evidence="4">Dynein light chain Tctex-type 1-like protein</fullName>
    </recommendedName>
</protein>
<dbReference type="VEuPathDB" id="VectorBase:LDEU005446"/>
<dbReference type="GO" id="GO:0005737">
    <property type="term" value="C:cytoplasm"/>
    <property type="evidence" value="ECO:0007669"/>
    <property type="project" value="TreeGrafter"/>
</dbReference>